<protein>
    <submittedName>
        <fullName evidence="1">Uncharacterized protein</fullName>
    </submittedName>
</protein>
<evidence type="ECO:0000313" key="2">
    <source>
        <dbReference type="Proteomes" id="UP001162501"/>
    </source>
</evidence>
<sequence>MRSLSQPPSGGGGDLEGDPLRRKSHQLLTEATENASPRNGHDQQEMLDLKHSTFHSLLRGLCVVKTHSVASALRSSSVASVKPTPEIRNPGIPKATPPVTLGGALPPLLLASRAAFPSSDPVLCSRIRGKRGPEEKQKEPEEKADSSLSSELLTLSAPSCLN</sequence>
<gene>
    <name evidence="1" type="ORF">MRATA1EN22A_LOCUS27433</name>
</gene>
<dbReference type="Proteomes" id="UP001162501">
    <property type="component" value="Chromosome 8"/>
</dbReference>
<organism evidence="1 2">
    <name type="scientific">Rangifer tarandus platyrhynchus</name>
    <name type="common">Svalbard reindeer</name>
    <dbReference type="NCBI Taxonomy" id="3082113"/>
    <lineage>
        <taxon>Eukaryota</taxon>
        <taxon>Metazoa</taxon>
        <taxon>Chordata</taxon>
        <taxon>Craniata</taxon>
        <taxon>Vertebrata</taxon>
        <taxon>Euteleostomi</taxon>
        <taxon>Mammalia</taxon>
        <taxon>Eutheria</taxon>
        <taxon>Laurasiatheria</taxon>
        <taxon>Artiodactyla</taxon>
        <taxon>Ruminantia</taxon>
        <taxon>Pecora</taxon>
        <taxon>Cervidae</taxon>
        <taxon>Odocoileinae</taxon>
        <taxon>Rangifer</taxon>
    </lineage>
</organism>
<reference evidence="1" key="1">
    <citation type="submission" date="2023-05" db="EMBL/GenBank/DDBJ databases">
        <authorList>
            <consortium name="ELIXIR-Norway"/>
        </authorList>
    </citation>
    <scope>NUCLEOTIDE SEQUENCE</scope>
</reference>
<reference evidence="1" key="2">
    <citation type="submission" date="2025-03" db="EMBL/GenBank/DDBJ databases">
        <authorList>
            <consortium name="ELIXIR-Norway"/>
            <consortium name="Elixir Norway"/>
        </authorList>
    </citation>
    <scope>NUCLEOTIDE SEQUENCE</scope>
</reference>
<name>A0AC60A676_RANTA</name>
<dbReference type="EMBL" id="OX596092">
    <property type="protein sequence ID" value="CAN0562914.1"/>
    <property type="molecule type" value="Genomic_DNA"/>
</dbReference>
<evidence type="ECO:0000313" key="1">
    <source>
        <dbReference type="EMBL" id="CAN0562914.1"/>
    </source>
</evidence>
<proteinExistence type="predicted"/>
<accession>A0AC60A676</accession>